<feature type="transmembrane region" description="Helical" evidence="10">
    <location>
        <begin position="613"/>
        <end position="641"/>
    </location>
</feature>
<dbReference type="Gene3D" id="1.20.1070.10">
    <property type="entry name" value="Rhodopsin 7-helix transmembrane proteins"/>
    <property type="match status" value="1"/>
</dbReference>
<name>A0AAD5LEW6_9CRUS</name>
<dbReference type="SUPFAM" id="SSF81321">
    <property type="entry name" value="Family A G protein-coupled receptor-like"/>
    <property type="match status" value="1"/>
</dbReference>
<feature type="transmembrane region" description="Helical" evidence="10">
    <location>
        <begin position="141"/>
        <end position="165"/>
    </location>
</feature>
<sequence>MANDLFRSLSPVFWFLRLTGGTPFFHSESSAGILGFRWCHPQTFWFAFITLVHLGFISAQVFGGLFTLKENPTIVDDSKVNSLNIRLTNTISQARFLLDTFFLSKFILFHLASLQNFFENLNCVDSVSPIALTDVHRARKIIVTGICVNLFWHLGFFIYGFIFHVHVNEPHWMLIIRILNNVMHALGQLHSNMLVIQFASLCYMVGLRFAVLTETLRQIIVTDGTFRHPCNGWTNVAPGTPNKRSCNTRNSAQNQVLPDESLSDVDRPVTAMEALRYRNFFLFSPLTLRLVFLKTIYLTLCGTVLTHLNKAFGLSLLFYLISKLISASIGCHGLLHDLTHLSVGIFWFFVNVPDLTGIFGLFQSADYVREKIFSLVAQISTQDLSIVERSELQTFILQVQGESIELSVCGLFKLGKQLLPASFSCFFFYSCASISSMSLPFSGLSLPKCYVQNVKTSIFFATACNSISCMLAMAVERWRTLLSTNSRQRRGPANLTCKLVILAGWAVSFTYACVLISIQEVDDVPILYEGAATNSCLHDNQTQCSDFEFCFTVDPENLALVRKVNLVSLVAVFIIPLCIISVIYTVLVTRLLRNAQQSEKANRGSCSIQRAKLRAMHAMILVVVIFALCWLPSHVFFVWALSTNPHKVEKGAAFHTVPLRLRLIADFIFHLVVTHHWIQVFIYPRYSRQLANAIKETISFLLSWFMMDACRRHCGQGQQPTSVKATKTSNAHATCISASMV</sequence>
<evidence type="ECO:0000256" key="7">
    <source>
        <dbReference type="ARBA" id="ARBA00023136"/>
    </source>
</evidence>
<accession>A0AAD5LEW6</accession>
<dbReference type="PANTHER" id="PTHR45695:SF9">
    <property type="entry name" value="LEUCOKININ RECEPTOR"/>
    <property type="match status" value="1"/>
</dbReference>
<feature type="domain" description="G-protein coupled receptors family 1 profile" evidence="11">
    <location>
        <begin position="466"/>
        <end position="683"/>
    </location>
</feature>
<comment type="similarity">
    <text evidence="2">Belongs to the G-protein coupled receptor 1 family.</text>
</comment>
<keyword evidence="9" id="KW-0807">Transducer</keyword>
<comment type="caution">
    <text evidence="12">The sequence shown here is derived from an EMBL/GenBank/DDBJ whole genome shotgun (WGS) entry which is preliminary data.</text>
</comment>
<dbReference type="PANTHER" id="PTHR45695">
    <property type="entry name" value="LEUCOKININ RECEPTOR-RELATED"/>
    <property type="match status" value="1"/>
</dbReference>
<keyword evidence="6" id="KW-0297">G-protein coupled receptor</keyword>
<evidence type="ECO:0000256" key="2">
    <source>
        <dbReference type="ARBA" id="ARBA00010663"/>
    </source>
</evidence>
<evidence type="ECO:0000313" key="13">
    <source>
        <dbReference type="Proteomes" id="UP000820818"/>
    </source>
</evidence>
<reference evidence="12 13" key="1">
    <citation type="submission" date="2022-05" db="EMBL/GenBank/DDBJ databases">
        <title>A multi-omics perspective on studying reproductive biology in Daphnia sinensis.</title>
        <authorList>
            <person name="Jia J."/>
        </authorList>
    </citation>
    <scope>NUCLEOTIDE SEQUENCE [LARGE SCALE GENOMIC DNA]</scope>
    <source>
        <strain evidence="12 13">WSL</strain>
    </source>
</reference>
<dbReference type="InterPro" id="IPR017452">
    <property type="entry name" value="GPCR_Rhodpsn_7TM"/>
</dbReference>
<dbReference type="GO" id="GO:0004930">
    <property type="term" value="F:G protein-coupled receptor activity"/>
    <property type="evidence" value="ECO:0007669"/>
    <property type="project" value="UniProtKB-KW"/>
</dbReference>
<keyword evidence="5 10" id="KW-1133">Transmembrane helix</keyword>
<evidence type="ECO:0000313" key="12">
    <source>
        <dbReference type="EMBL" id="KAI9560963.1"/>
    </source>
</evidence>
<feature type="transmembrane region" description="Helical" evidence="10">
    <location>
        <begin position="194"/>
        <end position="211"/>
    </location>
</feature>
<keyword evidence="4 10" id="KW-0812">Transmembrane</keyword>
<keyword evidence="7 10" id="KW-0472">Membrane</keyword>
<dbReference type="InterPro" id="IPR013604">
    <property type="entry name" value="7TM_chemorcpt"/>
</dbReference>
<evidence type="ECO:0000256" key="9">
    <source>
        <dbReference type="ARBA" id="ARBA00023224"/>
    </source>
</evidence>
<dbReference type="Proteomes" id="UP000820818">
    <property type="component" value="Linkage Group LG3"/>
</dbReference>
<dbReference type="GO" id="GO:0050909">
    <property type="term" value="P:sensory perception of taste"/>
    <property type="evidence" value="ECO:0007669"/>
    <property type="project" value="InterPro"/>
</dbReference>
<gene>
    <name evidence="12" type="ORF">GHT06_011919</name>
</gene>
<evidence type="ECO:0000256" key="8">
    <source>
        <dbReference type="ARBA" id="ARBA00023170"/>
    </source>
</evidence>
<feature type="transmembrane region" description="Helical" evidence="10">
    <location>
        <begin position="418"/>
        <end position="437"/>
    </location>
</feature>
<dbReference type="Pfam" id="PF00001">
    <property type="entry name" value="7tm_1"/>
    <property type="match status" value="1"/>
</dbReference>
<dbReference type="Pfam" id="PF08395">
    <property type="entry name" value="7tm_7"/>
    <property type="match status" value="1"/>
</dbReference>
<dbReference type="AlphaFoldDB" id="A0AAD5LEW6"/>
<evidence type="ECO:0000259" key="11">
    <source>
        <dbReference type="PROSITE" id="PS50262"/>
    </source>
</evidence>
<protein>
    <recommendedName>
        <fullName evidence="11">G-protein coupled receptors family 1 profile domain-containing protein</fullName>
    </recommendedName>
</protein>
<feature type="transmembrane region" description="Helical" evidence="10">
    <location>
        <begin position="661"/>
        <end position="683"/>
    </location>
</feature>
<dbReference type="PROSITE" id="PS50262">
    <property type="entry name" value="G_PROTEIN_RECEP_F1_2"/>
    <property type="match status" value="1"/>
</dbReference>
<evidence type="ECO:0000256" key="3">
    <source>
        <dbReference type="ARBA" id="ARBA00022475"/>
    </source>
</evidence>
<organism evidence="12 13">
    <name type="scientific">Daphnia sinensis</name>
    <dbReference type="NCBI Taxonomy" id="1820382"/>
    <lineage>
        <taxon>Eukaryota</taxon>
        <taxon>Metazoa</taxon>
        <taxon>Ecdysozoa</taxon>
        <taxon>Arthropoda</taxon>
        <taxon>Crustacea</taxon>
        <taxon>Branchiopoda</taxon>
        <taxon>Diplostraca</taxon>
        <taxon>Cladocera</taxon>
        <taxon>Anomopoda</taxon>
        <taxon>Daphniidae</taxon>
        <taxon>Daphnia</taxon>
        <taxon>Daphnia similis group</taxon>
    </lineage>
</organism>
<feature type="transmembrane region" description="Helical" evidence="10">
    <location>
        <begin position="457"/>
        <end position="475"/>
    </location>
</feature>
<keyword evidence="3" id="KW-1003">Cell membrane</keyword>
<proteinExistence type="inferred from homology"/>
<dbReference type="InterPro" id="IPR000276">
    <property type="entry name" value="GPCR_Rhodpsn"/>
</dbReference>
<evidence type="ECO:0000256" key="5">
    <source>
        <dbReference type="ARBA" id="ARBA00022989"/>
    </source>
</evidence>
<evidence type="ECO:0000256" key="10">
    <source>
        <dbReference type="SAM" id="Phobius"/>
    </source>
</evidence>
<comment type="subcellular location">
    <subcellularLocation>
        <location evidence="1">Cell membrane</location>
        <topology evidence="1">Multi-pass membrane protein</topology>
    </subcellularLocation>
</comment>
<feature type="transmembrane region" description="Helical" evidence="10">
    <location>
        <begin position="280"/>
        <end position="300"/>
    </location>
</feature>
<feature type="transmembrane region" description="Helical" evidence="10">
    <location>
        <begin position="341"/>
        <end position="362"/>
    </location>
</feature>
<feature type="transmembrane region" description="Helical" evidence="10">
    <location>
        <begin position="495"/>
        <end position="518"/>
    </location>
</feature>
<keyword evidence="13" id="KW-1185">Reference proteome</keyword>
<keyword evidence="8" id="KW-0675">Receptor</keyword>
<dbReference type="EMBL" id="WJBH02000003">
    <property type="protein sequence ID" value="KAI9560963.1"/>
    <property type="molecule type" value="Genomic_DNA"/>
</dbReference>
<dbReference type="GO" id="GO:0005886">
    <property type="term" value="C:plasma membrane"/>
    <property type="evidence" value="ECO:0007669"/>
    <property type="project" value="UniProtKB-SubCell"/>
</dbReference>
<dbReference type="PRINTS" id="PR00237">
    <property type="entry name" value="GPCRRHODOPSN"/>
</dbReference>
<feature type="transmembrane region" description="Helical" evidence="10">
    <location>
        <begin position="566"/>
        <end position="592"/>
    </location>
</feature>
<evidence type="ECO:0000256" key="1">
    <source>
        <dbReference type="ARBA" id="ARBA00004651"/>
    </source>
</evidence>
<evidence type="ECO:0000256" key="6">
    <source>
        <dbReference type="ARBA" id="ARBA00023040"/>
    </source>
</evidence>
<evidence type="ECO:0000256" key="4">
    <source>
        <dbReference type="ARBA" id="ARBA00022692"/>
    </source>
</evidence>
<feature type="transmembrane region" description="Helical" evidence="10">
    <location>
        <begin position="44"/>
        <end position="68"/>
    </location>
</feature>